<keyword evidence="2" id="KW-0238">DNA-binding</keyword>
<comment type="caution">
    <text evidence="6">The sequence shown here is derived from an EMBL/GenBank/DDBJ whole genome shotgun (WGS) entry which is preliminary data.</text>
</comment>
<proteinExistence type="predicted"/>
<evidence type="ECO:0000313" key="6">
    <source>
        <dbReference type="EMBL" id="TCM69075.1"/>
    </source>
</evidence>
<feature type="domain" description="HTH iclR-type" evidence="4">
    <location>
        <begin position="18"/>
        <end position="79"/>
    </location>
</feature>
<dbReference type="Gene3D" id="1.10.10.10">
    <property type="entry name" value="Winged helix-like DNA-binding domain superfamily/Winged helix DNA-binding domain"/>
    <property type="match status" value="1"/>
</dbReference>
<dbReference type="InterPro" id="IPR029016">
    <property type="entry name" value="GAF-like_dom_sf"/>
</dbReference>
<keyword evidence="3" id="KW-0804">Transcription</keyword>
<name>A0A4R1Y2L1_ACICA</name>
<dbReference type="PROSITE" id="PS51077">
    <property type="entry name" value="HTH_ICLR"/>
    <property type="match status" value="1"/>
</dbReference>
<dbReference type="EMBL" id="SLVJ01000003">
    <property type="protein sequence ID" value="TCM69075.1"/>
    <property type="molecule type" value="Genomic_DNA"/>
</dbReference>
<sequence>MLNPKGIEMNKEKLSGGVQSLEVGLAVLNSLVEHNAPIILKDLSSKLDMHPAKVHRYLVSLIRMDYAKQLEGGQYALGDQAWRLGLNCIQHTDVLQLVQHLIYALQSKIGCGIQISKWSPQGPLVVQSIESNRPISIVTKVGSIMPLVNSAAGRLFASYLPETVVQPLMQIEWDKAKREHYNINPNTWADFQALKAQILQQEMAVVQGDLLVGINAVGLPIFNAQGMIEFCIVALDSEIYFPLQQGSEKLAQFKQEVAAINQFIRHRIAS</sequence>
<protein>
    <submittedName>
        <fullName evidence="6">IclR family transcriptional regulator</fullName>
    </submittedName>
</protein>
<dbReference type="GO" id="GO:0003677">
    <property type="term" value="F:DNA binding"/>
    <property type="evidence" value="ECO:0007669"/>
    <property type="project" value="UniProtKB-KW"/>
</dbReference>
<dbReference type="GO" id="GO:0003700">
    <property type="term" value="F:DNA-binding transcription factor activity"/>
    <property type="evidence" value="ECO:0007669"/>
    <property type="project" value="TreeGrafter"/>
</dbReference>
<reference evidence="6 7" key="1">
    <citation type="submission" date="2019-03" db="EMBL/GenBank/DDBJ databases">
        <title>Genomic analyses of the natural microbiome of Caenorhabditis elegans.</title>
        <authorList>
            <person name="Samuel B."/>
        </authorList>
    </citation>
    <scope>NUCLEOTIDE SEQUENCE [LARGE SCALE GENOMIC DNA]</scope>
    <source>
        <strain evidence="6 7">JUb89</strain>
    </source>
</reference>
<dbReference type="Pfam" id="PF09339">
    <property type="entry name" value="HTH_IclR"/>
    <property type="match status" value="1"/>
</dbReference>
<dbReference type="PANTHER" id="PTHR30136">
    <property type="entry name" value="HELIX-TURN-HELIX TRANSCRIPTIONAL REGULATOR, ICLR FAMILY"/>
    <property type="match status" value="1"/>
</dbReference>
<evidence type="ECO:0000259" key="4">
    <source>
        <dbReference type="PROSITE" id="PS51077"/>
    </source>
</evidence>
<dbReference type="InterPro" id="IPR036390">
    <property type="entry name" value="WH_DNA-bd_sf"/>
</dbReference>
<evidence type="ECO:0000313" key="7">
    <source>
        <dbReference type="Proteomes" id="UP000294963"/>
    </source>
</evidence>
<dbReference type="InterPro" id="IPR005471">
    <property type="entry name" value="Tscrpt_reg_IclR_N"/>
</dbReference>
<organism evidence="6 7">
    <name type="scientific">Acinetobacter calcoaceticus</name>
    <dbReference type="NCBI Taxonomy" id="471"/>
    <lineage>
        <taxon>Bacteria</taxon>
        <taxon>Pseudomonadati</taxon>
        <taxon>Pseudomonadota</taxon>
        <taxon>Gammaproteobacteria</taxon>
        <taxon>Moraxellales</taxon>
        <taxon>Moraxellaceae</taxon>
        <taxon>Acinetobacter</taxon>
        <taxon>Acinetobacter calcoaceticus/baumannii complex</taxon>
    </lineage>
</organism>
<dbReference type="Pfam" id="PF01614">
    <property type="entry name" value="IclR_C"/>
    <property type="match status" value="1"/>
</dbReference>
<dbReference type="SMART" id="SM00346">
    <property type="entry name" value="HTH_ICLR"/>
    <property type="match status" value="1"/>
</dbReference>
<evidence type="ECO:0000256" key="3">
    <source>
        <dbReference type="ARBA" id="ARBA00023163"/>
    </source>
</evidence>
<keyword evidence="7" id="KW-1185">Reference proteome</keyword>
<dbReference type="Gene3D" id="3.30.450.40">
    <property type="match status" value="1"/>
</dbReference>
<accession>A0A4R1Y2L1</accession>
<gene>
    <name evidence="6" type="ORF">EC844_10318</name>
</gene>
<dbReference type="PANTHER" id="PTHR30136:SF8">
    <property type="entry name" value="TRANSCRIPTIONAL REGULATORY PROTEIN"/>
    <property type="match status" value="1"/>
</dbReference>
<dbReference type="AlphaFoldDB" id="A0A4R1Y2L1"/>
<keyword evidence="1" id="KW-0805">Transcription regulation</keyword>
<evidence type="ECO:0000259" key="5">
    <source>
        <dbReference type="PROSITE" id="PS51078"/>
    </source>
</evidence>
<dbReference type="InterPro" id="IPR036388">
    <property type="entry name" value="WH-like_DNA-bd_sf"/>
</dbReference>
<dbReference type="SUPFAM" id="SSF46785">
    <property type="entry name" value="Winged helix' DNA-binding domain"/>
    <property type="match status" value="1"/>
</dbReference>
<dbReference type="GO" id="GO:0045892">
    <property type="term" value="P:negative regulation of DNA-templated transcription"/>
    <property type="evidence" value="ECO:0007669"/>
    <property type="project" value="TreeGrafter"/>
</dbReference>
<evidence type="ECO:0000256" key="1">
    <source>
        <dbReference type="ARBA" id="ARBA00023015"/>
    </source>
</evidence>
<evidence type="ECO:0000256" key="2">
    <source>
        <dbReference type="ARBA" id="ARBA00023125"/>
    </source>
</evidence>
<dbReference type="PROSITE" id="PS51078">
    <property type="entry name" value="ICLR_ED"/>
    <property type="match status" value="1"/>
</dbReference>
<dbReference type="InterPro" id="IPR050707">
    <property type="entry name" value="HTH_MetabolicPath_Reg"/>
</dbReference>
<dbReference type="SUPFAM" id="SSF55781">
    <property type="entry name" value="GAF domain-like"/>
    <property type="match status" value="1"/>
</dbReference>
<feature type="domain" description="IclR-ED" evidence="5">
    <location>
        <begin position="80"/>
        <end position="270"/>
    </location>
</feature>
<dbReference type="InterPro" id="IPR014757">
    <property type="entry name" value="Tscrpt_reg_IclR_C"/>
</dbReference>
<dbReference type="Proteomes" id="UP000294963">
    <property type="component" value="Unassembled WGS sequence"/>
</dbReference>